<organism evidence="1 2">
    <name type="scientific">Legionella massiliensis</name>
    <dbReference type="NCBI Taxonomy" id="1034943"/>
    <lineage>
        <taxon>Bacteria</taxon>
        <taxon>Pseudomonadati</taxon>
        <taxon>Pseudomonadota</taxon>
        <taxon>Gammaproteobacteria</taxon>
        <taxon>Legionellales</taxon>
        <taxon>Legionellaceae</taxon>
        <taxon>Legionella</taxon>
    </lineage>
</organism>
<dbReference type="Proteomes" id="UP000044071">
    <property type="component" value="Unassembled WGS sequence"/>
</dbReference>
<dbReference type="EMBL" id="CCSB01000003">
    <property type="protein sequence ID" value="CDZ78235.1"/>
    <property type="molecule type" value="Genomic_DNA"/>
</dbReference>
<name>A0A078KUW0_9GAMM</name>
<dbReference type="STRING" id="1034943.BN59_02543"/>
<gene>
    <name evidence="1" type="ORF">BN59_02543</name>
</gene>
<reference evidence="1 2" key="1">
    <citation type="submission" date="2014-06" db="EMBL/GenBank/DDBJ databases">
        <authorList>
            <person name="Urmite Genomes Urmite Genomes"/>
        </authorList>
    </citation>
    <scope>NUCLEOTIDE SEQUENCE [LARGE SCALE GENOMIC DNA]</scope>
</reference>
<evidence type="ECO:0000313" key="2">
    <source>
        <dbReference type="Proteomes" id="UP000044071"/>
    </source>
</evidence>
<proteinExistence type="predicted"/>
<accession>A0A078KUW0</accession>
<keyword evidence="2" id="KW-1185">Reference proteome</keyword>
<dbReference type="RefSeq" id="WP_043874761.1">
    <property type="nucleotide sequence ID" value="NZ_CCVW01000003.1"/>
</dbReference>
<evidence type="ECO:0000313" key="1">
    <source>
        <dbReference type="EMBL" id="CDZ78235.1"/>
    </source>
</evidence>
<sequence length="435" mass="50267">MKYNLKHMQDIYFAHSSKRHVFLYGKDLSTICSEQLSIEEAKKMQTLLEQFIPSVCSTKIEAVGYRLCFIPAKDKTLGYYKDLYFKKTGQELILEPRTGNQIVSSLVTMPEIESLIKFFEGTDVQNLGYASTRTDSDLIQHRVVLTNADPLFKQYKKNIADLTQLKFMQDLYRAQCSEVSTFSYGTGSFQLYSPALNEDKAENMCASLKKFLPNECEVKVEAAEYRLLIDIEQGKSLAYYQQLYFKNTGKQLTLEPRTGEQIVSSLVTQAEATCLLNFFTDKGVQGARLVVTRQPRELIRYQVVVEKPEQIFVHYKKFIAEQLNKFNPPGVNRWKTKESYTLDKGKRTIVSYSCGFDSRSAQTYNQHLQELYPDLRIKMVKFLPGAFNLNNEFEITSMDYETVQALKIPSLKSHALHFFRQSQQLSPPALYWMKK</sequence>
<dbReference type="AlphaFoldDB" id="A0A078KUW0"/>
<protein>
    <submittedName>
        <fullName evidence="1">Uncharacterized protein</fullName>
    </submittedName>
</protein>